<evidence type="ECO:0000256" key="2">
    <source>
        <dbReference type="ARBA" id="ARBA00023015"/>
    </source>
</evidence>
<dbReference type="GO" id="GO:0003700">
    <property type="term" value="F:DNA-binding transcription factor activity"/>
    <property type="evidence" value="ECO:0007669"/>
    <property type="project" value="InterPro"/>
</dbReference>
<dbReference type="GO" id="GO:0000976">
    <property type="term" value="F:transcription cis-regulatory region binding"/>
    <property type="evidence" value="ECO:0007669"/>
    <property type="project" value="TreeGrafter"/>
</dbReference>
<dbReference type="SUPFAM" id="SSF53850">
    <property type="entry name" value="Periplasmic binding protein-like II"/>
    <property type="match status" value="1"/>
</dbReference>
<dbReference type="Proteomes" id="UP000253314">
    <property type="component" value="Unassembled WGS sequence"/>
</dbReference>
<keyword evidence="2" id="KW-0805">Transcription regulation</keyword>
<evidence type="ECO:0000256" key="1">
    <source>
        <dbReference type="ARBA" id="ARBA00009437"/>
    </source>
</evidence>
<dbReference type="SUPFAM" id="SSF46785">
    <property type="entry name" value="Winged helix' DNA-binding domain"/>
    <property type="match status" value="1"/>
</dbReference>
<dbReference type="RefSeq" id="WP_113807043.1">
    <property type="nucleotide sequence ID" value="NZ_QOCW01000018.1"/>
</dbReference>
<dbReference type="Gene3D" id="1.10.10.10">
    <property type="entry name" value="Winged helix-like DNA-binding domain superfamily/Winged helix DNA-binding domain"/>
    <property type="match status" value="1"/>
</dbReference>
<keyword evidence="4" id="KW-0804">Transcription</keyword>
<protein>
    <submittedName>
        <fullName evidence="6">LysR family transcriptional regulator</fullName>
    </submittedName>
</protein>
<comment type="similarity">
    <text evidence="1">Belongs to the LysR transcriptional regulatory family.</text>
</comment>
<name>A0A366XTZ6_9BACI</name>
<comment type="caution">
    <text evidence="6">The sequence shown here is derived from an EMBL/GenBank/DDBJ whole genome shotgun (WGS) entry which is preliminary data.</text>
</comment>
<sequence length="285" mass="33583">MENKDWHLLEILYETRNITKAAEQLYISQPALTYRLKQLEKEFNTTIVTRGKRGVEFTSQGEYLVKYAKEMIYLSQKTKEYIENMNENVSGTLRLAVCTIYARYELPKILRKFHEKYPQIEINVRSGWSSEIHQMVHKGEVHIGIIRGNYQWNDHKYLLKDDILCLVSKNETAMEDLPNLPQISYETDQTLKGLIQQWWNENYTVPPFVSMEVDRIETCKEMVLNGLGYGVFPDICLQDVDPNNIRQLYANNKPITRSTWMIYRNSYLELSVVKAFVDFLKEVAE</sequence>
<evidence type="ECO:0000256" key="4">
    <source>
        <dbReference type="ARBA" id="ARBA00023163"/>
    </source>
</evidence>
<accession>A0A366XTZ6</accession>
<evidence type="ECO:0000256" key="3">
    <source>
        <dbReference type="ARBA" id="ARBA00023125"/>
    </source>
</evidence>
<dbReference type="Pfam" id="PF00126">
    <property type="entry name" value="HTH_1"/>
    <property type="match status" value="1"/>
</dbReference>
<organism evidence="6 7">
    <name type="scientific">Bacillus taeanensis</name>
    <dbReference type="NCBI Taxonomy" id="273032"/>
    <lineage>
        <taxon>Bacteria</taxon>
        <taxon>Bacillati</taxon>
        <taxon>Bacillota</taxon>
        <taxon>Bacilli</taxon>
        <taxon>Bacillales</taxon>
        <taxon>Bacillaceae</taxon>
        <taxon>Bacillus</taxon>
    </lineage>
</organism>
<evidence type="ECO:0000313" key="7">
    <source>
        <dbReference type="Proteomes" id="UP000253314"/>
    </source>
</evidence>
<dbReference type="PROSITE" id="PS50931">
    <property type="entry name" value="HTH_LYSR"/>
    <property type="match status" value="1"/>
</dbReference>
<dbReference type="PANTHER" id="PTHR30126">
    <property type="entry name" value="HTH-TYPE TRANSCRIPTIONAL REGULATOR"/>
    <property type="match status" value="1"/>
</dbReference>
<feature type="domain" description="HTH lysR-type" evidence="5">
    <location>
        <begin position="1"/>
        <end position="58"/>
    </location>
</feature>
<evidence type="ECO:0000259" key="5">
    <source>
        <dbReference type="PROSITE" id="PS50931"/>
    </source>
</evidence>
<dbReference type="InterPro" id="IPR036388">
    <property type="entry name" value="WH-like_DNA-bd_sf"/>
</dbReference>
<dbReference type="PANTHER" id="PTHR30126:SF78">
    <property type="entry name" value="HTH LYSR-TYPE DOMAIN-CONTAINING PROTEIN"/>
    <property type="match status" value="1"/>
</dbReference>
<dbReference type="EMBL" id="QOCW01000018">
    <property type="protein sequence ID" value="RBW68625.1"/>
    <property type="molecule type" value="Genomic_DNA"/>
</dbReference>
<dbReference type="InterPro" id="IPR036390">
    <property type="entry name" value="WH_DNA-bd_sf"/>
</dbReference>
<gene>
    <name evidence="6" type="ORF">DS031_15830</name>
</gene>
<dbReference type="Gene3D" id="3.40.190.290">
    <property type="match status" value="1"/>
</dbReference>
<dbReference type="Pfam" id="PF03466">
    <property type="entry name" value="LysR_substrate"/>
    <property type="match status" value="1"/>
</dbReference>
<reference evidence="6 7" key="1">
    <citation type="submission" date="2018-07" db="EMBL/GenBank/DDBJ databases">
        <title>Lottiidibacillus patelloidae gen. nov., sp. nov., isolated from the intestinal tract of a marine limpet and the reclassification of B. taeanensis BH030017T, B. algicola KMM 3737T and B. hwajinpoensis SW-72T as genus Lottiidibacillus.</title>
        <authorList>
            <person name="Liu R."/>
            <person name="Huang Z."/>
        </authorList>
    </citation>
    <scope>NUCLEOTIDE SEQUENCE [LARGE SCALE GENOMIC DNA]</scope>
    <source>
        <strain evidence="6 7">BH030017</strain>
    </source>
</reference>
<proteinExistence type="inferred from homology"/>
<dbReference type="InterPro" id="IPR005119">
    <property type="entry name" value="LysR_subst-bd"/>
</dbReference>
<evidence type="ECO:0000313" key="6">
    <source>
        <dbReference type="EMBL" id="RBW68625.1"/>
    </source>
</evidence>
<dbReference type="CDD" id="cd05466">
    <property type="entry name" value="PBP2_LTTR_substrate"/>
    <property type="match status" value="1"/>
</dbReference>
<keyword evidence="3" id="KW-0238">DNA-binding</keyword>
<dbReference type="AlphaFoldDB" id="A0A366XTZ6"/>
<dbReference type="OrthoDB" id="107670at2"/>
<dbReference type="InterPro" id="IPR000847">
    <property type="entry name" value="LysR_HTH_N"/>
</dbReference>
<keyword evidence="7" id="KW-1185">Reference proteome</keyword>
<dbReference type="PRINTS" id="PR00039">
    <property type="entry name" value="HTHLYSR"/>
</dbReference>